<evidence type="ECO:0000259" key="2">
    <source>
        <dbReference type="Pfam" id="PF00497"/>
    </source>
</evidence>
<evidence type="ECO:0000313" key="3">
    <source>
        <dbReference type="EMBL" id="MEK8029839.1"/>
    </source>
</evidence>
<dbReference type="RefSeq" id="WP_341424172.1">
    <property type="nucleotide sequence ID" value="NZ_JBBUTG010000001.1"/>
</dbReference>
<feature type="domain" description="Solute-binding protein family 3/N-terminal" evidence="2">
    <location>
        <begin position="76"/>
        <end position="282"/>
    </location>
</feature>
<name>A0ABU9BJB9_9BURK</name>
<accession>A0ABU9BJB9</accession>
<evidence type="ECO:0000256" key="1">
    <source>
        <dbReference type="ARBA" id="ARBA00022729"/>
    </source>
</evidence>
<dbReference type="PANTHER" id="PTHR35936">
    <property type="entry name" value="MEMBRANE-BOUND LYTIC MUREIN TRANSGLYCOSYLASE F"/>
    <property type="match status" value="1"/>
</dbReference>
<sequence>MWFSVISCAAVGWRYRAVRVLGSVAAGWCVASLAQARGPSPAAAPCPDRPVLVAFYEFGALYTAQSSDRSGGLAGSGIDIDLVREMQRRSGCRFEGVTMTRARIWSEMEGGRLDMTTSGIATPEREKLYVFAPYIQLKHHVWMLKDHPLVRGGLAEFQANAAWRWGAVRGYKHTPAYDAALDQARSRGRVVEATDDVGLLRLLAEGTVDAVIGHSVVMRRYAAEHPRKPQLVALDWAPQQSVVPEGMVLSRSRFSDTELAYWRGLVREIVRDGTLARMARRHVAEDEVAELVPRD</sequence>
<evidence type="ECO:0000313" key="4">
    <source>
        <dbReference type="Proteomes" id="UP001371218"/>
    </source>
</evidence>
<gene>
    <name evidence="3" type="ORF">AACH06_03310</name>
</gene>
<dbReference type="InterPro" id="IPR001638">
    <property type="entry name" value="Solute-binding_3/MltF_N"/>
</dbReference>
<keyword evidence="1" id="KW-0732">Signal</keyword>
<organism evidence="3 4">
    <name type="scientific">Ideonella lacteola</name>
    <dbReference type="NCBI Taxonomy" id="2984193"/>
    <lineage>
        <taxon>Bacteria</taxon>
        <taxon>Pseudomonadati</taxon>
        <taxon>Pseudomonadota</taxon>
        <taxon>Betaproteobacteria</taxon>
        <taxon>Burkholderiales</taxon>
        <taxon>Sphaerotilaceae</taxon>
        <taxon>Ideonella</taxon>
    </lineage>
</organism>
<reference evidence="3 4" key="1">
    <citation type="submission" date="2024-04" db="EMBL/GenBank/DDBJ databases">
        <title>Novel species of the genus Ideonella isolated from streams.</title>
        <authorList>
            <person name="Lu H."/>
        </authorList>
    </citation>
    <scope>NUCLEOTIDE SEQUENCE [LARGE SCALE GENOMIC DNA]</scope>
    <source>
        <strain evidence="3 4">DXS29W</strain>
    </source>
</reference>
<protein>
    <submittedName>
        <fullName evidence="3">Transporter substrate-binding domain-containing protein</fullName>
    </submittedName>
</protein>
<comment type="caution">
    <text evidence="3">The sequence shown here is derived from an EMBL/GenBank/DDBJ whole genome shotgun (WGS) entry which is preliminary data.</text>
</comment>
<dbReference type="Proteomes" id="UP001371218">
    <property type="component" value="Unassembled WGS sequence"/>
</dbReference>
<dbReference type="PANTHER" id="PTHR35936:SF19">
    <property type="entry name" value="AMINO-ACID-BINDING PROTEIN YXEM-RELATED"/>
    <property type="match status" value="1"/>
</dbReference>
<dbReference type="Pfam" id="PF00497">
    <property type="entry name" value="SBP_bac_3"/>
    <property type="match status" value="1"/>
</dbReference>
<dbReference type="SUPFAM" id="SSF53850">
    <property type="entry name" value="Periplasmic binding protein-like II"/>
    <property type="match status" value="1"/>
</dbReference>
<dbReference type="EMBL" id="JBBUTG010000001">
    <property type="protein sequence ID" value="MEK8029839.1"/>
    <property type="molecule type" value="Genomic_DNA"/>
</dbReference>
<keyword evidence="4" id="KW-1185">Reference proteome</keyword>
<proteinExistence type="predicted"/>
<dbReference type="Gene3D" id="3.40.190.10">
    <property type="entry name" value="Periplasmic binding protein-like II"/>
    <property type="match status" value="2"/>
</dbReference>